<dbReference type="RefSeq" id="WP_347704761.1">
    <property type="nucleotide sequence ID" value="NZ_JBDPZD010000002.1"/>
</dbReference>
<comment type="catalytic activity">
    <reaction evidence="2">
        <text>2 GTP = 3',3'-c-di-GMP + 2 diphosphate</text>
        <dbReference type="Rhea" id="RHEA:24898"/>
        <dbReference type="ChEBI" id="CHEBI:33019"/>
        <dbReference type="ChEBI" id="CHEBI:37565"/>
        <dbReference type="ChEBI" id="CHEBI:58805"/>
        <dbReference type="EC" id="2.7.7.65"/>
    </reaction>
</comment>
<reference evidence="5 6" key="1">
    <citation type="submission" date="2024-05" db="EMBL/GenBank/DDBJ databases">
        <title>Roseateles sp. DJS-2-20 16S ribosomal RNA gene Genome sequencing and assembly.</title>
        <authorList>
            <person name="Woo H."/>
        </authorList>
    </citation>
    <scope>NUCLEOTIDE SEQUENCE [LARGE SCALE GENOMIC DNA]</scope>
    <source>
        <strain evidence="5 6">DJS-2-20</strain>
    </source>
</reference>
<accession>A0ABV0G2J8</accession>
<feature type="transmembrane region" description="Helical" evidence="3">
    <location>
        <begin position="192"/>
        <end position="213"/>
    </location>
</feature>
<comment type="caution">
    <text evidence="5">The sequence shown here is derived from an EMBL/GenBank/DDBJ whole genome shotgun (WGS) entry which is preliminary data.</text>
</comment>
<keyword evidence="3" id="KW-0472">Membrane</keyword>
<feature type="transmembrane region" description="Helical" evidence="3">
    <location>
        <begin position="94"/>
        <end position="113"/>
    </location>
</feature>
<feature type="transmembrane region" description="Helical" evidence="3">
    <location>
        <begin position="149"/>
        <end position="167"/>
    </location>
</feature>
<dbReference type="Proteomes" id="UP001495147">
    <property type="component" value="Unassembled WGS sequence"/>
</dbReference>
<dbReference type="InterPro" id="IPR043128">
    <property type="entry name" value="Rev_trsase/Diguanyl_cyclase"/>
</dbReference>
<dbReference type="Gene3D" id="3.30.70.270">
    <property type="match status" value="1"/>
</dbReference>
<dbReference type="InterPro" id="IPR029787">
    <property type="entry name" value="Nucleotide_cyclase"/>
</dbReference>
<evidence type="ECO:0000259" key="4">
    <source>
        <dbReference type="PROSITE" id="PS50887"/>
    </source>
</evidence>
<evidence type="ECO:0000256" key="1">
    <source>
        <dbReference type="ARBA" id="ARBA00012528"/>
    </source>
</evidence>
<feature type="transmembrane region" description="Helical" evidence="3">
    <location>
        <begin position="12"/>
        <end position="31"/>
    </location>
</feature>
<keyword evidence="5" id="KW-0548">Nucleotidyltransferase</keyword>
<protein>
    <recommendedName>
        <fullName evidence="1">diguanylate cyclase</fullName>
        <ecNumber evidence="1">2.7.7.65</ecNumber>
    </recommendedName>
</protein>
<feature type="transmembrane region" description="Helical" evidence="3">
    <location>
        <begin position="119"/>
        <end position="137"/>
    </location>
</feature>
<dbReference type="Pfam" id="PF00990">
    <property type="entry name" value="GGDEF"/>
    <property type="match status" value="1"/>
</dbReference>
<dbReference type="PANTHER" id="PTHR45138:SF9">
    <property type="entry name" value="DIGUANYLATE CYCLASE DGCM-RELATED"/>
    <property type="match status" value="1"/>
</dbReference>
<keyword evidence="6" id="KW-1185">Reference proteome</keyword>
<evidence type="ECO:0000256" key="3">
    <source>
        <dbReference type="SAM" id="Phobius"/>
    </source>
</evidence>
<feature type="domain" description="GGDEF" evidence="4">
    <location>
        <begin position="252"/>
        <end position="383"/>
    </location>
</feature>
<dbReference type="NCBIfam" id="TIGR00254">
    <property type="entry name" value="GGDEF"/>
    <property type="match status" value="1"/>
</dbReference>
<evidence type="ECO:0000313" key="5">
    <source>
        <dbReference type="EMBL" id="MEO3691954.1"/>
    </source>
</evidence>
<keyword evidence="3" id="KW-1133">Transmembrane helix</keyword>
<evidence type="ECO:0000256" key="2">
    <source>
        <dbReference type="ARBA" id="ARBA00034247"/>
    </source>
</evidence>
<dbReference type="CDD" id="cd01949">
    <property type="entry name" value="GGDEF"/>
    <property type="match status" value="1"/>
</dbReference>
<dbReference type="EMBL" id="JBDPZD010000002">
    <property type="protein sequence ID" value="MEO3691954.1"/>
    <property type="molecule type" value="Genomic_DNA"/>
</dbReference>
<dbReference type="GO" id="GO:0052621">
    <property type="term" value="F:diguanylate cyclase activity"/>
    <property type="evidence" value="ECO:0007669"/>
    <property type="project" value="UniProtKB-EC"/>
</dbReference>
<dbReference type="SUPFAM" id="SSF55073">
    <property type="entry name" value="Nucleotide cyclase"/>
    <property type="match status" value="1"/>
</dbReference>
<dbReference type="PROSITE" id="PS50887">
    <property type="entry name" value="GGDEF"/>
    <property type="match status" value="1"/>
</dbReference>
<proteinExistence type="predicted"/>
<dbReference type="InterPro" id="IPR000160">
    <property type="entry name" value="GGDEF_dom"/>
</dbReference>
<name>A0ABV0G2J8_9BURK</name>
<sequence>MIGAPETHSLLLAIVMICVVSSVIWLCMATVARIAPQASYCVAAANLAQAASIALLSLSGRAPDAWTQWPSDMLGVASFVLLHHGVQRMTRGPASWPLTLGSLLIVGLALAWLPGVAQTALALLASAGFALAAAASLRSRPLIRNDAERYAFVLWAPLLLTGLLLALRGLELGFFPGTLAAVRGLQLLDDSFLWIAIVVVLLQNTSLAFLVLLRLVLRIQQLHESDVLTGALNRRAFEAALVRAHHDARRNEPYALVMLDMDHFKRLNDNLGHAAGDAALRLMVQAVSPCLREVDRLGRLGGEEFAVLLPRTSLAGAALVADRMRTLLAERAFAWKGQAWPLSASFGIAEVEPGDANAEAVLARADAGLYLAKSQGRNIVQSV</sequence>
<evidence type="ECO:0000313" key="6">
    <source>
        <dbReference type="Proteomes" id="UP001495147"/>
    </source>
</evidence>
<keyword evidence="3" id="KW-0812">Transmembrane</keyword>
<dbReference type="SMART" id="SM00267">
    <property type="entry name" value="GGDEF"/>
    <property type="match status" value="1"/>
</dbReference>
<keyword evidence="5" id="KW-0808">Transferase</keyword>
<gene>
    <name evidence="5" type="ORF">ABDJ85_10775</name>
</gene>
<dbReference type="EC" id="2.7.7.65" evidence="1"/>
<organism evidence="5 6">
    <name type="scientific">Roseateles paludis</name>
    <dbReference type="NCBI Taxonomy" id="3145238"/>
    <lineage>
        <taxon>Bacteria</taxon>
        <taxon>Pseudomonadati</taxon>
        <taxon>Pseudomonadota</taxon>
        <taxon>Betaproteobacteria</taxon>
        <taxon>Burkholderiales</taxon>
        <taxon>Sphaerotilaceae</taxon>
        <taxon>Roseateles</taxon>
    </lineage>
</organism>
<dbReference type="PANTHER" id="PTHR45138">
    <property type="entry name" value="REGULATORY COMPONENTS OF SENSORY TRANSDUCTION SYSTEM"/>
    <property type="match status" value="1"/>
</dbReference>
<dbReference type="InterPro" id="IPR050469">
    <property type="entry name" value="Diguanylate_Cyclase"/>
</dbReference>